<accession>A0A6P8F8U5</accession>
<dbReference type="GO" id="GO:0005759">
    <property type="term" value="C:mitochondrial matrix"/>
    <property type="evidence" value="ECO:0007669"/>
    <property type="project" value="TreeGrafter"/>
</dbReference>
<gene>
    <name evidence="4" type="primary">mterf2</name>
</gene>
<proteinExistence type="inferred from homology"/>
<evidence type="ECO:0000313" key="4">
    <source>
        <dbReference type="RefSeq" id="XP_031420205.1"/>
    </source>
</evidence>
<keyword evidence="2" id="KW-0809">Transit peptide</keyword>
<sequence length="377" mass="42524">MLRLITSSLCVYCRRGPMIPTLHRARPCSSLTQKENQATVDALYSLSVDIRKVRKLKGWVLHQSPAYVSEAVTLLRGLGAEGSAIASILEQHPEAVLCSPEQMDAQRELWGSVCPNDRDLVGIIEKFPASFFTSACHHNNQRDNILFFQSLRLNKRIISKLMASAPQSFSRPVEHNQHMVHTLQEAYLSLGGQQDNMKIWMQKLLSQNPYVLLKSPEGLRENLLFLRDQGFTSAQLLQLLAKLRGFVTELSPESMRLTLDFSRETLGCDQAQLLEIVLKCPALLYYSVPVLSERLQVLLSAGVSLEQIAEVPTVLELTTQIVSYRIERLKAYGYDVRTGSLEALNGTKKDFEAGYGRLQLRRERPIFNPVAPLKTEE</sequence>
<evidence type="ECO:0000256" key="2">
    <source>
        <dbReference type="ARBA" id="ARBA00022946"/>
    </source>
</evidence>
<comment type="similarity">
    <text evidence="1">Belongs to the mTERF family.</text>
</comment>
<dbReference type="AlphaFoldDB" id="A0A6P8F8U5"/>
<dbReference type="CTD" id="80298"/>
<dbReference type="InterPro" id="IPR038538">
    <property type="entry name" value="MTERF_sf"/>
</dbReference>
<dbReference type="KEGG" id="char:105911307"/>
<dbReference type="RefSeq" id="XP_031420205.1">
    <property type="nucleotide sequence ID" value="XM_031564345.2"/>
</dbReference>
<dbReference type="PANTHER" id="PTHR15437">
    <property type="entry name" value="TRANSCRIPTION TERMINATION FACTOR, MITOCHONDRIAL"/>
    <property type="match status" value="1"/>
</dbReference>
<dbReference type="PANTHER" id="PTHR15437:SF1">
    <property type="entry name" value="TRANSCRIPTION TERMINATION FACTOR 2, MITOCHONDRIAL"/>
    <property type="match status" value="1"/>
</dbReference>
<organism evidence="3 4">
    <name type="scientific">Clupea harengus</name>
    <name type="common">Atlantic herring</name>
    <dbReference type="NCBI Taxonomy" id="7950"/>
    <lineage>
        <taxon>Eukaryota</taxon>
        <taxon>Metazoa</taxon>
        <taxon>Chordata</taxon>
        <taxon>Craniata</taxon>
        <taxon>Vertebrata</taxon>
        <taxon>Euteleostomi</taxon>
        <taxon>Actinopterygii</taxon>
        <taxon>Neopterygii</taxon>
        <taxon>Teleostei</taxon>
        <taxon>Clupei</taxon>
        <taxon>Clupeiformes</taxon>
        <taxon>Clupeoidei</taxon>
        <taxon>Clupeidae</taxon>
        <taxon>Clupea</taxon>
    </lineage>
</organism>
<dbReference type="Proteomes" id="UP000515152">
    <property type="component" value="Chromosome 3"/>
</dbReference>
<keyword evidence="3" id="KW-1185">Reference proteome</keyword>
<dbReference type="GO" id="GO:0003676">
    <property type="term" value="F:nucleic acid binding"/>
    <property type="evidence" value="ECO:0007669"/>
    <property type="project" value="InterPro"/>
</dbReference>
<dbReference type="GO" id="GO:0006393">
    <property type="term" value="P:termination of mitochondrial transcription"/>
    <property type="evidence" value="ECO:0007669"/>
    <property type="project" value="TreeGrafter"/>
</dbReference>
<reference evidence="4" key="1">
    <citation type="submission" date="2025-08" db="UniProtKB">
        <authorList>
            <consortium name="RefSeq"/>
        </authorList>
    </citation>
    <scope>IDENTIFICATION</scope>
</reference>
<dbReference type="FunFam" id="1.25.70.10:FF:000042">
    <property type="entry name" value="Mitochondrial transcription termination factor 2"/>
    <property type="match status" value="1"/>
</dbReference>
<evidence type="ECO:0000313" key="3">
    <source>
        <dbReference type="Proteomes" id="UP000515152"/>
    </source>
</evidence>
<dbReference type="OrthoDB" id="9868878at2759"/>
<dbReference type="Gene3D" id="1.25.70.10">
    <property type="entry name" value="Transcription termination factor 3, mitochondrial"/>
    <property type="match status" value="1"/>
</dbReference>
<dbReference type="Pfam" id="PF02536">
    <property type="entry name" value="mTERF"/>
    <property type="match status" value="1"/>
</dbReference>
<protein>
    <submittedName>
        <fullName evidence="4">LOW QUALITY PROTEIN: transcription termination factor 2, mitochondrial</fullName>
    </submittedName>
</protein>
<evidence type="ECO:0000256" key="1">
    <source>
        <dbReference type="ARBA" id="ARBA00007692"/>
    </source>
</evidence>
<dbReference type="GeneID" id="105911307"/>
<dbReference type="InterPro" id="IPR003690">
    <property type="entry name" value="MTERF"/>
</dbReference>
<name>A0A6P8F8U5_CLUHA</name>
<dbReference type="SMART" id="SM00733">
    <property type="entry name" value="Mterf"/>
    <property type="match status" value="4"/>
</dbReference>